<reference evidence="1" key="1">
    <citation type="submission" date="2023-03" db="EMBL/GenBank/DDBJ databases">
        <title>Chromosome-level genomes of two armyworms, Mythimna separata and Mythimna loreyi, provide insights into the biosynthesis and reception of sex pheromones.</title>
        <authorList>
            <person name="Zhao H."/>
        </authorList>
    </citation>
    <scope>NUCLEOTIDE SEQUENCE</scope>
    <source>
        <strain evidence="1">BeijingLab</strain>
    </source>
</reference>
<dbReference type="Proteomes" id="UP001231649">
    <property type="component" value="Chromosome 11"/>
</dbReference>
<sequence>MASNETVKLNTPIVKVEYCGACDYSGHCVALGQTIRKITPNAIVNCSRGRQGAFEVEVNDKLVYSKLKTMALPDFDEVAEVVNNVSLGEEPRLIKGEQPINCAIS</sequence>
<comment type="caution">
    <text evidence="1">The sequence shown here is derived from an EMBL/GenBank/DDBJ whole genome shotgun (WGS) entry which is preliminary data.</text>
</comment>
<dbReference type="EMBL" id="CM056787">
    <property type="protein sequence ID" value="KAJ8733191.1"/>
    <property type="molecule type" value="Genomic_DNA"/>
</dbReference>
<evidence type="ECO:0000313" key="2">
    <source>
        <dbReference type="Proteomes" id="UP001231649"/>
    </source>
</evidence>
<proteinExistence type="predicted"/>
<gene>
    <name evidence="1" type="ORF">PYW08_001489</name>
</gene>
<accession>A0ACC2R455</accession>
<keyword evidence="2" id="KW-1185">Reference proteome</keyword>
<evidence type="ECO:0000313" key="1">
    <source>
        <dbReference type="EMBL" id="KAJ8733191.1"/>
    </source>
</evidence>
<organism evidence="1 2">
    <name type="scientific">Mythimna loreyi</name>
    <dbReference type="NCBI Taxonomy" id="667449"/>
    <lineage>
        <taxon>Eukaryota</taxon>
        <taxon>Metazoa</taxon>
        <taxon>Ecdysozoa</taxon>
        <taxon>Arthropoda</taxon>
        <taxon>Hexapoda</taxon>
        <taxon>Insecta</taxon>
        <taxon>Pterygota</taxon>
        <taxon>Neoptera</taxon>
        <taxon>Endopterygota</taxon>
        <taxon>Lepidoptera</taxon>
        <taxon>Glossata</taxon>
        <taxon>Ditrysia</taxon>
        <taxon>Noctuoidea</taxon>
        <taxon>Noctuidae</taxon>
        <taxon>Noctuinae</taxon>
        <taxon>Hadenini</taxon>
        <taxon>Mythimna</taxon>
    </lineage>
</organism>
<protein>
    <submittedName>
        <fullName evidence="1">Uncharacterized protein</fullName>
    </submittedName>
</protein>
<name>A0ACC2R455_9NEOP</name>